<evidence type="ECO:0000256" key="2">
    <source>
        <dbReference type="ARBA" id="ARBA00022692"/>
    </source>
</evidence>
<dbReference type="STRING" id="264951.A0A443HJ68"/>
<evidence type="ECO:0000313" key="7">
    <source>
        <dbReference type="EMBL" id="RWQ91797.1"/>
    </source>
</evidence>
<proteinExistence type="predicted"/>
<accession>A0A443HJ68</accession>
<dbReference type="InterPro" id="IPR008253">
    <property type="entry name" value="Marvel"/>
</dbReference>
<evidence type="ECO:0000259" key="6">
    <source>
        <dbReference type="Pfam" id="PF01284"/>
    </source>
</evidence>
<name>A0A443HJ68_BYSSP</name>
<dbReference type="Pfam" id="PF01284">
    <property type="entry name" value="MARVEL"/>
    <property type="match status" value="1"/>
</dbReference>
<dbReference type="RefSeq" id="XP_028481442.1">
    <property type="nucleotide sequence ID" value="XM_028633199.1"/>
</dbReference>
<dbReference type="AlphaFoldDB" id="A0A443HJ68"/>
<dbReference type="VEuPathDB" id="FungiDB:C8Q69DRAFT_510569"/>
<dbReference type="GeneID" id="39602476"/>
<keyword evidence="4 5" id="KW-0472">Membrane</keyword>
<evidence type="ECO:0000256" key="4">
    <source>
        <dbReference type="ARBA" id="ARBA00023136"/>
    </source>
</evidence>
<keyword evidence="3 5" id="KW-1133">Transmembrane helix</keyword>
<sequence length="166" mass="18041">MAIAWRQVPWVLPARAVQAIFAIIVLGLIAYVISVFDDEDYGFSSDVLNFMLFTSVWTLLVATPYLALSPVYVPQIAHRFAIVGMEAVTMIFWFAAFIALAALLPPPEACHSSPCRSSQAATVFGAFEWVLFAVSAGFAIFNLIGGRSSQNKETVPEVQMAPHAGV</sequence>
<keyword evidence="8" id="KW-1185">Reference proteome</keyword>
<evidence type="ECO:0000256" key="1">
    <source>
        <dbReference type="ARBA" id="ARBA00004141"/>
    </source>
</evidence>
<feature type="transmembrane region" description="Helical" evidence="5">
    <location>
        <begin position="12"/>
        <end position="36"/>
    </location>
</feature>
<evidence type="ECO:0000313" key="8">
    <source>
        <dbReference type="Proteomes" id="UP000283841"/>
    </source>
</evidence>
<keyword evidence="2 5" id="KW-0812">Transmembrane</keyword>
<organism evidence="7 8">
    <name type="scientific">Byssochlamys spectabilis</name>
    <name type="common">Paecilomyces variotii</name>
    <dbReference type="NCBI Taxonomy" id="264951"/>
    <lineage>
        <taxon>Eukaryota</taxon>
        <taxon>Fungi</taxon>
        <taxon>Dikarya</taxon>
        <taxon>Ascomycota</taxon>
        <taxon>Pezizomycotina</taxon>
        <taxon>Eurotiomycetes</taxon>
        <taxon>Eurotiomycetidae</taxon>
        <taxon>Eurotiales</taxon>
        <taxon>Thermoascaceae</taxon>
        <taxon>Paecilomyces</taxon>
    </lineage>
</organism>
<comment type="caution">
    <text evidence="7">The sequence shown here is derived from an EMBL/GenBank/DDBJ whole genome shotgun (WGS) entry which is preliminary data.</text>
</comment>
<evidence type="ECO:0000256" key="5">
    <source>
        <dbReference type="SAM" id="Phobius"/>
    </source>
</evidence>
<reference evidence="7 8" key="1">
    <citation type="journal article" date="2018" name="Front. Microbiol.">
        <title>Genomic and genetic insights into a cosmopolitan fungus, Paecilomyces variotii (Eurotiales).</title>
        <authorList>
            <person name="Urquhart A.S."/>
            <person name="Mondo S.J."/>
            <person name="Makela M.R."/>
            <person name="Hane J.K."/>
            <person name="Wiebenga A."/>
            <person name="He G."/>
            <person name="Mihaltcheva S."/>
            <person name="Pangilinan J."/>
            <person name="Lipzen A."/>
            <person name="Barry K."/>
            <person name="de Vries R.P."/>
            <person name="Grigoriev I.V."/>
            <person name="Idnurm A."/>
        </authorList>
    </citation>
    <scope>NUCLEOTIDE SEQUENCE [LARGE SCALE GENOMIC DNA]</scope>
    <source>
        <strain evidence="7 8">CBS 101075</strain>
    </source>
</reference>
<evidence type="ECO:0000256" key="3">
    <source>
        <dbReference type="ARBA" id="ARBA00022989"/>
    </source>
</evidence>
<dbReference type="EMBL" id="RCNU01000016">
    <property type="protein sequence ID" value="RWQ91797.1"/>
    <property type="molecule type" value="Genomic_DNA"/>
</dbReference>
<feature type="transmembrane region" description="Helical" evidence="5">
    <location>
        <begin position="80"/>
        <end position="104"/>
    </location>
</feature>
<feature type="transmembrane region" description="Helical" evidence="5">
    <location>
        <begin position="124"/>
        <end position="144"/>
    </location>
</feature>
<feature type="domain" description="MARVEL" evidence="6">
    <location>
        <begin position="14"/>
        <end position="138"/>
    </location>
</feature>
<dbReference type="Proteomes" id="UP000283841">
    <property type="component" value="Unassembled WGS sequence"/>
</dbReference>
<feature type="transmembrane region" description="Helical" evidence="5">
    <location>
        <begin position="48"/>
        <end position="68"/>
    </location>
</feature>
<dbReference type="PANTHER" id="PTHR37451">
    <property type="entry name" value="MARVEL DOMAIN"/>
    <property type="match status" value="1"/>
</dbReference>
<protein>
    <submittedName>
        <fullName evidence="7">Membrane-associating domain-containing protein</fullName>
    </submittedName>
</protein>
<dbReference type="GO" id="GO:0016020">
    <property type="term" value="C:membrane"/>
    <property type="evidence" value="ECO:0007669"/>
    <property type="project" value="UniProtKB-SubCell"/>
</dbReference>
<comment type="subcellular location">
    <subcellularLocation>
        <location evidence="1">Membrane</location>
        <topology evidence="1">Multi-pass membrane protein</topology>
    </subcellularLocation>
</comment>
<dbReference type="PANTHER" id="PTHR37451:SF1">
    <property type="entry name" value="MARVEL DOMAIN-CONTAINING PROTEIN"/>
    <property type="match status" value="1"/>
</dbReference>
<gene>
    <name evidence="7" type="ORF">C8Q69DRAFT_510569</name>
</gene>